<protein>
    <submittedName>
        <fullName evidence="1">UPF0481 protein</fullName>
    </submittedName>
</protein>
<comment type="caution">
    <text evidence="1">The sequence shown here is derived from an EMBL/GenBank/DDBJ whole genome shotgun (WGS) entry which is preliminary data.</text>
</comment>
<sequence length="520" mass="59713">MSSSSSSSSSQIEQSSSSSSSSDEPQATLKMRVIPDPSTSWHPPGSFPTMSHSSITSHGSRRLEENRREGAQTTTERVSTSICRVPQNLARISRRATEPEKVSIGPYHRDKDEVLEFPSYKWQFLDSLLSRMEQPKSSLRLMTLAMKELELKARAQYSELIQMSSDDFIEMMLLDGCFIIELFQQVCRSEDSVNVNSLMLMKPWLIPILIRDLLKLENQIPLFVLLKLFSLSNCNTSEHFVWQALEFFNLALPRSLESFKGQRRVYLYEDSSHLLDLFYTSYCVAKIQKAGFREAWLSYHGSSYPSTRRLLPCLGYLSKLTNLCKRRSPGLPRYRPLSDQSIPCVTRLRHAGVKFRPQKDDNFLDINFHKGVLEIPPMTINDFTSTVLINCVAYEQCYPRPYSKRFSEYIAFMSCLINSSRDVTFLCEDGIISNFSYNDNHVANLFKKLGEHVVFNIRECYLKNEFRQVEAYYSSNWATLRRTYFSSPWSTISVVSASALLALTAIQTIIAILSYKVHHS</sequence>
<organism evidence="1 2">
    <name type="scientific">Camellia lanceoleosa</name>
    <dbReference type="NCBI Taxonomy" id="1840588"/>
    <lineage>
        <taxon>Eukaryota</taxon>
        <taxon>Viridiplantae</taxon>
        <taxon>Streptophyta</taxon>
        <taxon>Embryophyta</taxon>
        <taxon>Tracheophyta</taxon>
        <taxon>Spermatophyta</taxon>
        <taxon>Magnoliopsida</taxon>
        <taxon>eudicotyledons</taxon>
        <taxon>Gunneridae</taxon>
        <taxon>Pentapetalae</taxon>
        <taxon>asterids</taxon>
        <taxon>Ericales</taxon>
        <taxon>Theaceae</taxon>
        <taxon>Camellia</taxon>
    </lineage>
</organism>
<keyword evidence="2" id="KW-1185">Reference proteome</keyword>
<gene>
    <name evidence="1" type="ORF">LOK49_LG10G01441</name>
</gene>
<reference evidence="1 2" key="1">
    <citation type="journal article" date="2022" name="Plant J.">
        <title>Chromosome-level genome of Camellia lanceoleosa provides a valuable resource for understanding genome evolution and self-incompatibility.</title>
        <authorList>
            <person name="Gong W."/>
            <person name="Xiao S."/>
            <person name="Wang L."/>
            <person name="Liao Z."/>
            <person name="Chang Y."/>
            <person name="Mo W."/>
            <person name="Hu G."/>
            <person name="Li W."/>
            <person name="Zhao G."/>
            <person name="Zhu H."/>
            <person name="Hu X."/>
            <person name="Ji K."/>
            <person name="Xiang X."/>
            <person name="Song Q."/>
            <person name="Yuan D."/>
            <person name="Jin S."/>
            <person name="Zhang L."/>
        </authorList>
    </citation>
    <scope>NUCLEOTIDE SEQUENCE [LARGE SCALE GENOMIC DNA]</scope>
    <source>
        <strain evidence="1">SQ_2022a</strain>
    </source>
</reference>
<dbReference type="Proteomes" id="UP001060215">
    <property type="component" value="Chromosome 10"/>
</dbReference>
<proteinExistence type="predicted"/>
<evidence type="ECO:0000313" key="2">
    <source>
        <dbReference type="Proteomes" id="UP001060215"/>
    </source>
</evidence>
<name>A0ACC0G6N9_9ERIC</name>
<accession>A0ACC0G6N9</accession>
<evidence type="ECO:0000313" key="1">
    <source>
        <dbReference type="EMBL" id="KAI7996229.1"/>
    </source>
</evidence>
<dbReference type="EMBL" id="CM045767">
    <property type="protein sequence ID" value="KAI7996229.1"/>
    <property type="molecule type" value="Genomic_DNA"/>
</dbReference>